<dbReference type="Gene3D" id="2.30.30.40">
    <property type="entry name" value="SH3 Domains"/>
    <property type="match status" value="1"/>
</dbReference>
<name>A0ABX1QJA5_9PROT</name>
<evidence type="ECO:0000313" key="2">
    <source>
        <dbReference type="Proteomes" id="UP000669605"/>
    </source>
</evidence>
<keyword evidence="2" id="KW-1185">Reference proteome</keyword>
<sequence length="155" mass="17003">MPGPRNHSFLDELVHWGLLVALALWLPVALAQGIPYRSVTTHTPAYLAPEEPVPVFYLLPGTPVELIRDQGGWAQIRDADGGLYWVPSANLDPRRTVIVTVDRAEVRSAPDPEAAIVFEVERNVVLSLLATHDGWVEVAHGSLRGFISRSAVWGP</sequence>
<dbReference type="RefSeq" id="WP_169115205.1">
    <property type="nucleotide sequence ID" value="NZ_JAAAUB010000002.1"/>
</dbReference>
<reference evidence="1 2" key="1">
    <citation type="journal article" date="2020" name="Curr. Microbiol.">
        <title>Tepidiphilus baoligensis sp. nov., a Novel Bacterium of the Family Hydrogenophilaceae Isolated from an Oil Reservoir.</title>
        <authorList>
            <person name="Zhang X."/>
            <person name="Wang G."/>
            <person name="Ma X."/>
            <person name="Yu J."/>
            <person name="You J."/>
            <person name="Xue Y."/>
            <person name="Ma Y."/>
        </authorList>
    </citation>
    <scope>NUCLEOTIDE SEQUENCE [LARGE SCALE GENOMIC DNA]</scope>
    <source>
        <strain evidence="1 2">B18-69</strain>
    </source>
</reference>
<comment type="caution">
    <text evidence="1">The sequence shown here is derived from an EMBL/GenBank/DDBJ whole genome shotgun (WGS) entry which is preliminary data.</text>
</comment>
<evidence type="ECO:0000313" key="1">
    <source>
        <dbReference type="EMBL" id="NMH16007.1"/>
    </source>
</evidence>
<accession>A0ABX1QJA5</accession>
<proteinExistence type="predicted"/>
<dbReference type="Pfam" id="PF06347">
    <property type="entry name" value="SH3_4"/>
    <property type="match status" value="2"/>
</dbReference>
<organism evidence="1 2">
    <name type="scientific">Tepidiphilus baoligensis</name>
    <dbReference type="NCBI Taxonomy" id="2698687"/>
    <lineage>
        <taxon>Bacteria</taxon>
        <taxon>Pseudomonadati</taxon>
        <taxon>Pseudomonadota</taxon>
        <taxon>Hydrogenophilia</taxon>
        <taxon>Hydrogenophilales</taxon>
        <taxon>Hydrogenophilaceae</taxon>
        <taxon>Tepidiphilus</taxon>
    </lineage>
</organism>
<evidence type="ECO:0008006" key="3">
    <source>
        <dbReference type="Google" id="ProtNLM"/>
    </source>
</evidence>
<protein>
    <recommendedName>
        <fullName evidence="3">SH3 domain-containing protein</fullName>
    </recommendedName>
</protein>
<dbReference type="EMBL" id="JAAAUB010000002">
    <property type="protein sequence ID" value="NMH16007.1"/>
    <property type="molecule type" value="Genomic_DNA"/>
</dbReference>
<gene>
    <name evidence="1" type="ORF">GV368_02545</name>
</gene>
<dbReference type="InterPro" id="IPR010466">
    <property type="entry name" value="DUF1058"/>
</dbReference>
<dbReference type="Proteomes" id="UP000669605">
    <property type="component" value="Unassembled WGS sequence"/>
</dbReference>